<feature type="domain" description="Leucyl-tRNA synthetase editing" evidence="13">
    <location>
        <begin position="239"/>
        <end position="438"/>
    </location>
</feature>
<dbReference type="STRING" id="1797714.A3D04_03685"/>
<dbReference type="Pfam" id="PF13603">
    <property type="entry name" value="tRNA-synt_1_2"/>
    <property type="match status" value="1"/>
</dbReference>
<dbReference type="SUPFAM" id="SSF47323">
    <property type="entry name" value="Anticodon-binding domain of a subclass of class I aminoacyl-tRNA synthetases"/>
    <property type="match status" value="1"/>
</dbReference>
<dbReference type="Gene3D" id="3.10.20.590">
    <property type="match status" value="1"/>
</dbReference>
<name>A0A1F5GA19_9BACT</name>
<proteinExistence type="inferred from homology"/>
<dbReference type="InterPro" id="IPR002300">
    <property type="entry name" value="aa-tRNA-synth_Ia"/>
</dbReference>
<feature type="binding site" evidence="9">
    <location>
        <position position="713"/>
    </location>
    <ligand>
        <name>ATP</name>
        <dbReference type="ChEBI" id="CHEBI:30616"/>
    </ligand>
</feature>
<dbReference type="EC" id="6.1.1.4" evidence="9"/>
<feature type="domain" description="Aminoacyl-tRNA synthetase class Ia" evidence="11">
    <location>
        <begin position="646"/>
        <end position="738"/>
    </location>
</feature>
<dbReference type="CDD" id="cd07958">
    <property type="entry name" value="Anticodon_Ia_Leu_BEm"/>
    <property type="match status" value="1"/>
</dbReference>
<dbReference type="Gene3D" id="1.10.730.10">
    <property type="entry name" value="Isoleucyl-tRNA Synthetase, Domain 1"/>
    <property type="match status" value="2"/>
</dbReference>
<dbReference type="EMBL" id="MFBD01000019">
    <property type="protein sequence ID" value="OGD88698.1"/>
    <property type="molecule type" value="Genomic_DNA"/>
</dbReference>
<dbReference type="PROSITE" id="PS00178">
    <property type="entry name" value="AA_TRNA_LIGASE_I"/>
    <property type="match status" value="1"/>
</dbReference>
<dbReference type="AlphaFoldDB" id="A0A1F5GA19"/>
<dbReference type="InterPro" id="IPR025709">
    <property type="entry name" value="Leu_tRNA-synth_edit"/>
</dbReference>
<comment type="caution">
    <text evidence="9">Lacks conserved residue(s) required for the propagation of feature annotation.</text>
</comment>
<evidence type="ECO:0000256" key="3">
    <source>
        <dbReference type="ARBA" id="ARBA00022598"/>
    </source>
</evidence>
<dbReference type="PANTHER" id="PTHR43740:SF2">
    <property type="entry name" value="LEUCINE--TRNA LIGASE, MITOCHONDRIAL"/>
    <property type="match status" value="1"/>
</dbReference>
<organism evidence="14 15">
    <name type="scientific">Candidatus Curtissbacteria bacterium RIFCSPHIGHO2_02_FULL_40_16b</name>
    <dbReference type="NCBI Taxonomy" id="1797714"/>
    <lineage>
        <taxon>Bacteria</taxon>
        <taxon>Candidatus Curtissiibacteriota</taxon>
    </lineage>
</organism>
<evidence type="ECO:0000259" key="11">
    <source>
        <dbReference type="Pfam" id="PF00133"/>
    </source>
</evidence>
<keyword evidence="3 9" id="KW-0436">Ligase</keyword>
<feature type="domain" description="Aminoacyl-tRNA synthetase class Ia" evidence="11">
    <location>
        <begin position="17"/>
        <end position="235"/>
    </location>
</feature>
<keyword evidence="2 9" id="KW-0963">Cytoplasm</keyword>
<evidence type="ECO:0000313" key="15">
    <source>
        <dbReference type="Proteomes" id="UP000177369"/>
    </source>
</evidence>
<dbReference type="Gene3D" id="3.90.740.10">
    <property type="entry name" value="Valyl/Leucyl/Isoleucyl-tRNA synthetase, editing domain"/>
    <property type="match status" value="1"/>
</dbReference>
<dbReference type="PRINTS" id="PR00985">
    <property type="entry name" value="TRNASYNTHLEU"/>
</dbReference>
<dbReference type="InterPro" id="IPR013155">
    <property type="entry name" value="M/V/L/I-tRNA-synth_anticd-bd"/>
</dbReference>
<comment type="subcellular location">
    <subcellularLocation>
        <location evidence="9">Cytoplasm</location>
    </subcellularLocation>
</comment>
<dbReference type="Pfam" id="PF08264">
    <property type="entry name" value="Anticodon_1"/>
    <property type="match status" value="1"/>
</dbReference>
<keyword evidence="4 9" id="KW-0547">Nucleotide-binding</keyword>
<comment type="similarity">
    <text evidence="1 9 10">Belongs to the class-I aminoacyl-tRNA synthetase family.</text>
</comment>
<evidence type="ECO:0000256" key="5">
    <source>
        <dbReference type="ARBA" id="ARBA00022840"/>
    </source>
</evidence>
<feature type="short sequence motif" description="'KMSKS' region" evidence="9">
    <location>
        <begin position="710"/>
        <end position="714"/>
    </location>
</feature>
<dbReference type="InterPro" id="IPR002302">
    <property type="entry name" value="Leu-tRNA-ligase"/>
</dbReference>
<comment type="caution">
    <text evidence="14">The sequence shown here is derived from an EMBL/GenBank/DDBJ whole genome shotgun (WGS) entry which is preliminary data.</text>
</comment>
<keyword evidence="6 9" id="KW-0648">Protein biosynthesis</keyword>
<dbReference type="HAMAP" id="MF_00049_B">
    <property type="entry name" value="Leu_tRNA_synth_B"/>
    <property type="match status" value="1"/>
</dbReference>
<protein>
    <recommendedName>
        <fullName evidence="9">Leucine--tRNA ligase</fullName>
        <ecNumber evidence="9">6.1.1.4</ecNumber>
    </recommendedName>
    <alternativeName>
        <fullName evidence="9">Leucyl-tRNA synthetase</fullName>
        <shortName evidence="9">LeuRS</shortName>
    </alternativeName>
</protein>
<dbReference type="InterPro" id="IPR014729">
    <property type="entry name" value="Rossmann-like_a/b/a_fold"/>
</dbReference>
<dbReference type="GO" id="GO:0005829">
    <property type="term" value="C:cytosol"/>
    <property type="evidence" value="ECO:0007669"/>
    <property type="project" value="TreeGrafter"/>
</dbReference>
<evidence type="ECO:0000313" key="14">
    <source>
        <dbReference type="EMBL" id="OGD88698.1"/>
    </source>
</evidence>
<dbReference type="GO" id="GO:0002161">
    <property type="term" value="F:aminoacyl-tRNA deacylase activity"/>
    <property type="evidence" value="ECO:0007669"/>
    <property type="project" value="InterPro"/>
</dbReference>
<evidence type="ECO:0000256" key="8">
    <source>
        <dbReference type="ARBA" id="ARBA00047469"/>
    </source>
</evidence>
<evidence type="ECO:0000256" key="9">
    <source>
        <dbReference type="HAMAP-Rule" id="MF_00049"/>
    </source>
</evidence>
<dbReference type="Proteomes" id="UP000177369">
    <property type="component" value="Unassembled WGS sequence"/>
</dbReference>
<sequence>MGNIVQNIYNPYKIERKWQSIWRKSKLFSPDLNSASKPFYNLMMFPYPSAEGLHVGNMYAFTGSDIYGRMKRMQGKDVFEPIGLDGFGIHSENYAIKVNRNPKEQAKISQKNFYRQLEATGNAYDWERTLQTYDPDYYKWTQWIFTQLFKAGLAYRKKSPVNFCPSCKTVLADEQVVNRQPETRNQKPETNIGVCERCQTPVEKRELEQWFFKITKYADRLLKGLEKIDWSERVKIAQKNWIGKKEGIEIGYEVAGGPPKARLAKGGRLQVVCWTSRPETNFGATFVVLAPEHPQVLEITKPEHKKEVEKYIKASQNKSNEDRLTEGREKTGAFTGSYALNNLTGEKMPIWVSDFVLVEFGTGAVVGVPGHDRRDFEFAKKFKLPIKQVIAKPPQGWNSIDTSGLNAAYEGGGKIVNSGPWNGWRTPQDLGKVIDWLEAKGMGKRKATYHLRDWLISRQRYWGPPIPMVYCQTCASKGISWFSSNKRAESHHREISNFLFDSKLAQSEQYQISNKSKKIGNSEWNSAGWFPVGKEDLPVLLPDVKDWKPRGGARGPLAHVESFVKVACPKCGAAARRETDVSDTFLDSAWYFLGYLALGHQKSNLRPELRSREVKNQKYNSKVKNELEIINYLPKADHPLEGKLEIPWDREVTRRWLPVDMYIGGAEHSVLHLLYTRFLTMVFKDLGLTRFEEPFTKFRAHGLLVSKGAKMSKSKGNIVNPDDYIEKYGADTLRCYLMFCGRYQQGGDFRDEGIEGMSRFLKRVWRIANIVGRLSGHQEIRLSGNKKPDGPTTRQPESLTIMHQTIKQVTEDIESLDYNTAISALMIWLRALEKKTVDGNENKSVNRELITINELETFLKLLAPFAPFICEELWQRVHSRQFTVNSHKEAVNGQLKTNDWSVHFQPWPKFDSKLAKTEEIQLVIQVNGKVRDTLSAIRGISQNEAEKSALASEKVQAHIGNKKYKTIFVKDKILNFVLK</sequence>
<evidence type="ECO:0000256" key="2">
    <source>
        <dbReference type="ARBA" id="ARBA00022490"/>
    </source>
</evidence>
<dbReference type="GO" id="GO:0004823">
    <property type="term" value="F:leucine-tRNA ligase activity"/>
    <property type="evidence" value="ECO:0007669"/>
    <property type="project" value="UniProtKB-UniRule"/>
</dbReference>
<comment type="catalytic activity">
    <reaction evidence="8 9">
        <text>tRNA(Leu) + L-leucine + ATP = L-leucyl-tRNA(Leu) + AMP + diphosphate</text>
        <dbReference type="Rhea" id="RHEA:11688"/>
        <dbReference type="Rhea" id="RHEA-COMP:9613"/>
        <dbReference type="Rhea" id="RHEA-COMP:9622"/>
        <dbReference type="ChEBI" id="CHEBI:30616"/>
        <dbReference type="ChEBI" id="CHEBI:33019"/>
        <dbReference type="ChEBI" id="CHEBI:57427"/>
        <dbReference type="ChEBI" id="CHEBI:78442"/>
        <dbReference type="ChEBI" id="CHEBI:78494"/>
        <dbReference type="ChEBI" id="CHEBI:456215"/>
        <dbReference type="EC" id="6.1.1.4"/>
    </reaction>
</comment>
<reference evidence="14 15" key="1">
    <citation type="journal article" date="2016" name="Nat. Commun.">
        <title>Thousands of microbial genomes shed light on interconnected biogeochemical processes in an aquifer system.</title>
        <authorList>
            <person name="Anantharaman K."/>
            <person name="Brown C.T."/>
            <person name="Hug L.A."/>
            <person name="Sharon I."/>
            <person name="Castelle C.J."/>
            <person name="Probst A.J."/>
            <person name="Thomas B.C."/>
            <person name="Singh A."/>
            <person name="Wilkins M.J."/>
            <person name="Karaoz U."/>
            <person name="Brodie E.L."/>
            <person name="Williams K.H."/>
            <person name="Hubbard S.S."/>
            <person name="Banfield J.F."/>
        </authorList>
    </citation>
    <scope>NUCLEOTIDE SEQUENCE [LARGE SCALE GENOMIC DNA]</scope>
</reference>
<keyword evidence="5 9" id="KW-0067">ATP-binding</keyword>
<evidence type="ECO:0000256" key="10">
    <source>
        <dbReference type="RuleBase" id="RU363035"/>
    </source>
</evidence>
<dbReference type="FunFam" id="1.10.730.10:FF:000002">
    <property type="entry name" value="Leucine--tRNA ligase"/>
    <property type="match status" value="1"/>
</dbReference>
<gene>
    <name evidence="9" type="primary">leuS</name>
    <name evidence="14" type="ORF">A3D04_03685</name>
</gene>
<dbReference type="Pfam" id="PF00133">
    <property type="entry name" value="tRNA-synt_1"/>
    <property type="match status" value="2"/>
</dbReference>
<dbReference type="InterPro" id="IPR009008">
    <property type="entry name" value="Val/Leu/Ile-tRNA-synth_edit"/>
</dbReference>
<dbReference type="InterPro" id="IPR009080">
    <property type="entry name" value="tRNAsynth_Ia_anticodon-bd"/>
</dbReference>
<feature type="domain" description="Methionyl/Valyl/Leucyl/Isoleucyl-tRNA synthetase anticodon-binding" evidence="12">
    <location>
        <begin position="799"/>
        <end position="935"/>
    </location>
</feature>
<dbReference type="Gene3D" id="3.40.50.620">
    <property type="entry name" value="HUPs"/>
    <property type="match status" value="2"/>
</dbReference>
<evidence type="ECO:0000259" key="12">
    <source>
        <dbReference type="Pfam" id="PF08264"/>
    </source>
</evidence>
<accession>A0A1F5GA19</accession>
<evidence type="ECO:0000256" key="6">
    <source>
        <dbReference type="ARBA" id="ARBA00022917"/>
    </source>
</evidence>
<keyword evidence="7 9" id="KW-0030">Aminoacyl-tRNA synthetase</keyword>
<dbReference type="SUPFAM" id="SSF50677">
    <property type="entry name" value="ValRS/IleRS/LeuRS editing domain"/>
    <property type="match status" value="1"/>
</dbReference>
<evidence type="ECO:0000256" key="7">
    <source>
        <dbReference type="ARBA" id="ARBA00023146"/>
    </source>
</evidence>
<evidence type="ECO:0000259" key="13">
    <source>
        <dbReference type="Pfam" id="PF13603"/>
    </source>
</evidence>
<dbReference type="PANTHER" id="PTHR43740">
    <property type="entry name" value="LEUCYL-TRNA SYNTHETASE"/>
    <property type="match status" value="1"/>
</dbReference>
<dbReference type="InterPro" id="IPR001412">
    <property type="entry name" value="aa-tRNA-synth_I_CS"/>
</dbReference>
<dbReference type="SUPFAM" id="SSF52374">
    <property type="entry name" value="Nucleotidylyl transferase"/>
    <property type="match status" value="1"/>
</dbReference>
<evidence type="ECO:0000256" key="4">
    <source>
        <dbReference type="ARBA" id="ARBA00022741"/>
    </source>
</evidence>
<dbReference type="GO" id="GO:0006429">
    <property type="term" value="P:leucyl-tRNA aminoacylation"/>
    <property type="evidence" value="ECO:0007669"/>
    <property type="project" value="UniProtKB-UniRule"/>
</dbReference>
<dbReference type="GO" id="GO:0005524">
    <property type="term" value="F:ATP binding"/>
    <property type="evidence" value="ECO:0007669"/>
    <property type="project" value="UniProtKB-UniRule"/>
</dbReference>
<evidence type="ECO:0000256" key="1">
    <source>
        <dbReference type="ARBA" id="ARBA00005594"/>
    </source>
</evidence>